<name>A0ABP1S5P5_9HEXA</name>
<proteinExistence type="predicted"/>
<accession>A0ABP1S5P5</accession>
<reference evidence="1 2" key="1">
    <citation type="submission" date="2024-08" db="EMBL/GenBank/DDBJ databases">
        <authorList>
            <person name="Cucini C."/>
            <person name="Frati F."/>
        </authorList>
    </citation>
    <scope>NUCLEOTIDE SEQUENCE [LARGE SCALE GENOMIC DNA]</scope>
</reference>
<dbReference type="Proteomes" id="UP001642540">
    <property type="component" value="Unassembled WGS sequence"/>
</dbReference>
<comment type="caution">
    <text evidence="1">The sequence shown here is derived from an EMBL/GenBank/DDBJ whole genome shotgun (WGS) entry which is preliminary data.</text>
</comment>
<gene>
    <name evidence="1" type="ORF">ODALV1_LOCUS30106</name>
</gene>
<protein>
    <submittedName>
        <fullName evidence="1">Uncharacterized protein</fullName>
    </submittedName>
</protein>
<evidence type="ECO:0000313" key="1">
    <source>
        <dbReference type="EMBL" id="CAL8144159.1"/>
    </source>
</evidence>
<dbReference type="EMBL" id="CAXLJM020000160">
    <property type="protein sequence ID" value="CAL8144159.1"/>
    <property type="molecule type" value="Genomic_DNA"/>
</dbReference>
<evidence type="ECO:0000313" key="2">
    <source>
        <dbReference type="Proteomes" id="UP001642540"/>
    </source>
</evidence>
<organism evidence="1 2">
    <name type="scientific">Orchesella dallaii</name>
    <dbReference type="NCBI Taxonomy" id="48710"/>
    <lineage>
        <taxon>Eukaryota</taxon>
        <taxon>Metazoa</taxon>
        <taxon>Ecdysozoa</taxon>
        <taxon>Arthropoda</taxon>
        <taxon>Hexapoda</taxon>
        <taxon>Collembola</taxon>
        <taxon>Entomobryomorpha</taxon>
        <taxon>Entomobryoidea</taxon>
        <taxon>Orchesellidae</taxon>
        <taxon>Orchesellinae</taxon>
        <taxon>Orchesella</taxon>
    </lineage>
</organism>
<keyword evidence="2" id="KW-1185">Reference proteome</keyword>
<sequence length="106" mass="11773">MSQTFPLFVQRPYALRHSSCCSKGSSSRGVHLREMNGMNEIVKVGDRLLLSLRIHSTLFSHVLLQVLRCGDETHVYSTLDVGTLIEICLGSVACEHDAQQASILCR</sequence>